<dbReference type="Pfam" id="PF00155">
    <property type="entry name" value="Aminotran_1_2"/>
    <property type="match status" value="1"/>
</dbReference>
<dbReference type="Gene3D" id="3.40.640.10">
    <property type="entry name" value="Type I PLP-dependent aspartate aminotransferase-like (Major domain)"/>
    <property type="match status" value="1"/>
</dbReference>
<dbReference type="PANTHER" id="PTHR43795:SF39">
    <property type="entry name" value="AMINOTRANSFERASE CLASS I_CLASSII DOMAIN-CONTAINING PROTEIN"/>
    <property type="match status" value="1"/>
</dbReference>
<evidence type="ECO:0000256" key="1">
    <source>
        <dbReference type="ARBA" id="ARBA00022898"/>
    </source>
</evidence>
<dbReference type="EMBL" id="MBFU01000143">
    <property type="protein sequence ID" value="PWA01673.1"/>
    <property type="molecule type" value="Genomic_DNA"/>
</dbReference>
<evidence type="ECO:0000313" key="4">
    <source>
        <dbReference type="Proteomes" id="UP000245591"/>
    </source>
</evidence>
<dbReference type="PRINTS" id="PR00753">
    <property type="entry name" value="ACCSYNTHASE"/>
</dbReference>
<protein>
    <recommendedName>
        <fullName evidence="2">Aminotransferase class I/classII large domain-containing protein</fullName>
    </recommendedName>
</protein>
<keyword evidence="4" id="KW-1185">Reference proteome</keyword>
<dbReference type="AlphaFoldDB" id="A0A2U1J9N1"/>
<sequence length="449" mass="50910">MIGEELLSDVAMSNTVSDLKIFDAIMSSVMDPYDENTNPNGVFNLGVSVNKLQEKMLLEKLNSINEINKQDLDYCDPSGANLLKEQIARLINQRFHAHKPVSKEDMIVVNGCSSGIDMITSSVCNPGDGVLLATPYYSAYMGDVNLRAKADLYGVPVPIEEVQRPSQVQYYENVYSDMIDKKIKPKMLVICNPNNPLGKCYSKEAIEALLVFANERKLFVLMDEIYGLSVYRNNESSENGDEVYPFKSILSWENLSDFIDPSLIIVSHGMSKDFCLNGFRVGWIISPWNKRLMNALKSISPFSYQATLINSISTKFLQDEEFINELLDAVPRNLLGAYEKTTKYLKDHNIEYIPAQAGHFLWVNFKQQMLTWKNKNLKDGEQKVSSINEITFDDEIDMWIDTIKNGRAYYAPGAIFQSSEPGWIRIIFSQPWDALVVGLDRVINYLPSS</sequence>
<evidence type="ECO:0000259" key="2">
    <source>
        <dbReference type="Pfam" id="PF00155"/>
    </source>
</evidence>
<gene>
    <name evidence="3" type="ORF">BB558_002214</name>
</gene>
<accession>A0A2U1J9N1</accession>
<dbReference type="GO" id="GO:0030170">
    <property type="term" value="F:pyridoxal phosphate binding"/>
    <property type="evidence" value="ECO:0007669"/>
    <property type="project" value="InterPro"/>
</dbReference>
<dbReference type="GO" id="GO:0008483">
    <property type="term" value="F:transaminase activity"/>
    <property type="evidence" value="ECO:0007669"/>
    <property type="project" value="TreeGrafter"/>
</dbReference>
<comment type="caution">
    <text evidence="3">The sequence shown here is derived from an EMBL/GenBank/DDBJ whole genome shotgun (WGS) entry which is preliminary data.</text>
</comment>
<dbReference type="SUPFAM" id="SSF53383">
    <property type="entry name" value="PLP-dependent transferases"/>
    <property type="match status" value="1"/>
</dbReference>
<dbReference type="InterPro" id="IPR050478">
    <property type="entry name" value="Ethylene_sulfur-biosynth"/>
</dbReference>
<dbReference type="CDD" id="cd00609">
    <property type="entry name" value="AAT_like"/>
    <property type="match status" value="1"/>
</dbReference>
<dbReference type="InterPro" id="IPR015424">
    <property type="entry name" value="PyrdxlP-dep_Trfase"/>
</dbReference>
<feature type="domain" description="Aminotransferase class I/classII large" evidence="2">
    <location>
        <begin position="42"/>
        <end position="428"/>
    </location>
</feature>
<dbReference type="InterPro" id="IPR015421">
    <property type="entry name" value="PyrdxlP-dep_Trfase_major"/>
</dbReference>
<evidence type="ECO:0000313" key="3">
    <source>
        <dbReference type="EMBL" id="PWA01673.1"/>
    </source>
</evidence>
<dbReference type="Gene3D" id="3.90.1150.10">
    <property type="entry name" value="Aspartate Aminotransferase, domain 1"/>
    <property type="match status" value="1"/>
</dbReference>
<dbReference type="GO" id="GO:0006520">
    <property type="term" value="P:amino acid metabolic process"/>
    <property type="evidence" value="ECO:0007669"/>
    <property type="project" value="TreeGrafter"/>
</dbReference>
<proteinExistence type="predicted"/>
<dbReference type="InterPro" id="IPR004839">
    <property type="entry name" value="Aminotransferase_I/II_large"/>
</dbReference>
<keyword evidence="1" id="KW-0663">Pyridoxal phosphate</keyword>
<dbReference type="PANTHER" id="PTHR43795">
    <property type="entry name" value="BIFUNCTIONAL ASPARTATE AMINOTRANSFERASE AND GLUTAMATE/ASPARTATE-PREPHENATE AMINOTRANSFERASE-RELATED"/>
    <property type="match status" value="1"/>
</dbReference>
<name>A0A2U1J9N1_SMIAN</name>
<dbReference type="InterPro" id="IPR015422">
    <property type="entry name" value="PyrdxlP-dep_Trfase_small"/>
</dbReference>
<dbReference type="Proteomes" id="UP000245591">
    <property type="component" value="Unassembled WGS sequence"/>
</dbReference>
<reference evidence="3 4" key="1">
    <citation type="journal article" date="2018" name="MBio">
        <title>Comparative Genomics Reveals the Core Gene Toolbox for the Fungus-Insect Symbiosis.</title>
        <authorList>
            <person name="Wang Y."/>
            <person name="Stata M."/>
            <person name="Wang W."/>
            <person name="Stajich J.E."/>
            <person name="White M.M."/>
            <person name="Moncalvo J.M."/>
        </authorList>
    </citation>
    <scope>NUCLEOTIDE SEQUENCE [LARGE SCALE GENOMIC DNA]</scope>
    <source>
        <strain evidence="3 4">AUS-126-30</strain>
    </source>
</reference>
<organism evidence="3 4">
    <name type="scientific">Smittium angustum</name>
    <dbReference type="NCBI Taxonomy" id="133377"/>
    <lineage>
        <taxon>Eukaryota</taxon>
        <taxon>Fungi</taxon>
        <taxon>Fungi incertae sedis</taxon>
        <taxon>Zoopagomycota</taxon>
        <taxon>Kickxellomycotina</taxon>
        <taxon>Harpellomycetes</taxon>
        <taxon>Harpellales</taxon>
        <taxon>Legeriomycetaceae</taxon>
        <taxon>Smittium</taxon>
    </lineage>
</organism>